<evidence type="ECO:0000313" key="2">
    <source>
        <dbReference type="Proteomes" id="UP000001416"/>
    </source>
</evidence>
<dbReference type="HOGENOM" id="CLU_2330857_0_0_4"/>
<dbReference type="EvolutionaryTrace" id="Q82XL7"/>
<dbReference type="SUPFAM" id="SSF47598">
    <property type="entry name" value="Ribbon-helix-helix"/>
    <property type="match status" value="1"/>
</dbReference>
<name>Q82XL7_NITEU</name>
<dbReference type="PDBsum" id="1ZX3"/>
<sequence length="98" mass="11827">MGKKKNKKTEVQQPDPMRKNWIMENMDSGVIYLLESWLKAKSQETGKEISDIFANAVEFNIVLKDWGKEKLEETNTEYQNQQRKLRKTYIEYYDREMK</sequence>
<dbReference type="PDB" id="1ZX3">
    <property type="method" value="X-ray"/>
    <property type="resolution" value="2.50 A"/>
    <property type="chains" value="A=1-98"/>
</dbReference>
<dbReference type="InterPro" id="IPR010985">
    <property type="entry name" value="Ribbon_hlx_hlx"/>
</dbReference>
<dbReference type="RefSeq" id="WP_011110885.1">
    <property type="nucleotide sequence ID" value="NC_004757.1"/>
</dbReference>
<accession>Q82XL7</accession>
<reference evidence="1 2" key="1">
    <citation type="journal article" date="2003" name="J. Bacteriol.">
        <title>Complete genome sequence of the ammonia-oxidizing bacterium and obligate chemolithoautotroph Nitrosomonas europaea.</title>
        <authorList>
            <person name="Chain P."/>
            <person name="Lamerdin J."/>
            <person name="Larimer F."/>
            <person name="Regala W."/>
            <person name="Land M."/>
            <person name="Hauser L."/>
            <person name="Hooper A."/>
            <person name="Klotz M."/>
            <person name="Norton J."/>
            <person name="Sayavedra-Soto L."/>
            <person name="Arciero D."/>
            <person name="Hommes N."/>
            <person name="Whittaker M."/>
            <person name="Arp D."/>
        </authorList>
    </citation>
    <scope>NUCLEOTIDE SEQUENCE [LARGE SCALE GENOMIC DNA]</scope>
    <source>
        <strain evidence="2">ATCC 19718 / CIP 103999 / KCTC 2705 / NBRC 14298</strain>
    </source>
</reference>
<dbReference type="OrthoDB" id="9906381at2"/>
<dbReference type="GeneID" id="87103451"/>
<keyword evidence="2" id="KW-1185">Reference proteome</keyword>
<dbReference type="AlphaFoldDB" id="Q82XL7"/>
<protein>
    <submittedName>
        <fullName evidence="1">Uncharacterized protein</fullName>
    </submittedName>
</protein>
<dbReference type="KEGG" id="neu:NE0241"/>
<dbReference type="STRING" id="228410.NE0241"/>
<dbReference type="Gene3D" id="1.10.287.1020">
    <property type="entry name" value="NE0241-like"/>
    <property type="match status" value="1"/>
</dbReference>
<dbReference type="Proteomes" id="UP000001416">
    <property type="component" value="Chromosome"/>
</dbReference>
<gene>
    <name evidence="1" type="ordered locus">NE0241</name>
</gene>
<dbReference type="GO" id="GO:0006355">
    <property type="term" value="P:regulation of DNA-templated transcription"/>
    <property type="evidence" value="ECO:0007669"/>
    <property type="project" value="InterPro"/>
</dbReference>
<dbReference type="EMBL" id="AL954747">
    <property type="protein sequence ID" value="CAD84152.1"/>
    <property type="molecule type" value="Genomic_DNA"/>
</dbReference>
<keyword evidence="3" id="KW-0002">3D-structure</keyword>
<dbReference type="SMR" id="Q82XL7"/>
<organism evidence="1 2">
    <name type="scientific">Nitrosomonas europaea (strain ATCC 19718 / CIP 103999 / KCTC 2705 / NBRC 14298)</name>
    <dbReference type="NCBI Taxonomy" id="228410"/>
    <lineage>
        <taxon>Bacteria</taxon>
        <taxon>Pseudomonadati</taxon>
        <taxon>Pseudomonadota</taxon>
        <taxon>Betaproteobacteria</taxon>
        <taxon>Nitrosomonadales</taxon>
        <taxon>Nitrosomonadaceae</taxon>
        <taxon>Nitrosomonas</taxon>
    </lineage>
</organism>
<evidence type="ECO:0000313" key="1">
    <source>
        <dbReference type="EMBL" id="CAD84152.1"/>
    </source>
</evidence>
<proteinExistence type="evidence at protein level"/>
<reference evidence="3" key="2">
    <citation type="submission" date="2005-06" db="PDB data bank">
        <title>X-ray crystal structure of hypothetical protein NE0241 from Nitrosomonas europaea.</title>
        <authorList>
            <person name="Osipiuk J."/>
            <person name="Cuff M."/>
            <person name="Xu X."/>
            <person name="Savchenko A."/>
            <person name="Edwards A."/>
            <person name="Joachimiak A."/>
        </authorList>
    </citation>
    <scope>X-RAY CRYSTALLOGRAPHY (2.50 ANGSTROMS)</scope>
</reference>
<evidence type="ECO:0007829" key="3">
    <source>
        <dbReference type="PDB" id="1ZX3"/>
    </source>
</evidence>